<dbReference type="Proteomes" id="UP001552299">
    <property type="component" value="Unassembled WGS sequence"/>
</dbReference>
<evidence type="ECO:0000313" key="1">
    <source>
        <dbReference type="EMBL" id="KAL0911173.1"/>
    </source>
</evidence>
<dbReference type="CDD" id="cd06850">
    <property type="entry name" value="biotinyl_domain"/>
    <property type="match status" value="1"/>
</dbReference>
<proteinExistence type="predicted"/>
<gene>
    <name evidence="1" type="ORF">M5K25_019293</name>
</gene>
<dbReference type="AlphaFoldDB" id="A0ABD0ULQ2"/>
<organism evidence="1 2">
    <name type="scientific">Dendrobium thyrsiflorum</name>
    <name type="common">Pinecone-like raceme dendrobium</name>
    <name type="synonym">Orchid</name>
    <dbReference type="NCBI Taxonomy" id="117978"/>
    <lineage>
        <taxon>Eukaryota</taxon>
        <taxon>Viridiplantae</taxon>
        <taxon>Streptophyta</taxon>
        <taxon>Embryophyta</taxon>
        <taxon>Tracheophyta</taxon>
        <taxon>Spermatophyta</taxon>
        <taxon>Magnoliopsida</taxon>
        <taxon>Liliopsida</taxon>
        <taxon>Asparagales</taxon>
        <taxon>Orchidaceae</taxon>
        <taxon>Epidendroideae</taxon>
        <taxon>Malaxideae</taxon>
        <taxon>Dendrobiinae</taxon>
        <taxon>Dendrobium</taxon>
    </lineage>
</organism>
<dbReference type="EMBL" id="JANQDX010000015">
    <property type="protein sequence ID" value="KAL0911173.1"/>
    <property type="molecule type" value="Genomic_DNA"/>
</dbReference>
<dbReference type="Gene3D" id="2.40.50.100">
    <property type="match status" value="1"/>
</dbReference>
<dbReference type="PANTHER" id="PTHR37763">
    <property type="entry name" value="EXOSOME COMPLEX EXONUCLEASE"/>
    <property type="match status" value="1"/>
</dbReference>
<keyword evidence="2" id="KW-1185">Reference proteome</keyword>
<protein>
    <submittedName>
        <fullName evidence="1">Uncharacterized protein</fullName>
    </submittedName>
</protein>
<dbReference type="PANTHER" id="PTHR37763:SF1">
    <property type="entry name" value="EXOSOME COMPLEX EXONUCLEASE"/>
    <property type="match status" value="1"/>
</dbReference>
<accession>A0ABD0ULQ2</accession>
<evidence type="ECO:0000313" key="2">
    <source>
        <dbReference type="Proteomes" id="UP001552299"/>
    </source>
</evidence>
<comment type="caution">
    <text evidence="1">The sequence shown here is derived from an EMBL/GenBank/DDBJ whole genome shotgun (WGS) entry which is preliminary data.</text>
</comment>
<name>A0ABD0ULQ2_DENTH</name>
<sequence>MLSNSGWNRLKFLRTNVMCHGQWKLAYHFHDTEIDEELPPQEWYRLAYAKLVKLSYLLKNVEHIDGKLICVDDNSIINDVYIINQMKSFNSLARELISAPSVQCALKKSLTSAQPQVFSCFSSLNGRRPMTLDSLTKICNFLGISAQQRKNIRLTVCPQVTQHHIWRGALEEILNDLKCELENIGFNSPAFQMARQIMLSCLKFLEDTASLQESEPPAWMRLAPLKKVEKLETPRKWEEVLEMFVHLSQCMSQEERLLCDIAKIDVMKEGLYQIKDIVIERDISFKEARRQDSLVQKKLTKSLGHSSKCLFTLLLYYLYGTVRDIEVEVCGGVCGGGGKLYLQIGKFLTSDDEKMVRNGVKQLYRALGVFKFVWETASMDGTVNLQGHIWSVGANERTLTYRGNKLGNTGDYCEDLLLMMMTKAGVDALEERFEGEMSQIKATVEDRISSVENKVSDLHAMMKKLLENQIAASEAKEPVGKITSFVHRRRDDEVEIMEEQGERYEGRHGYGGQGSRVLVVKEKKGNTGERRHILKKKKEKTKKGNDVEDFKSVEKKVKEDINLPDSFEVESLITTICDTTSIAEFKLNLAGFNLYIKRNLVTENVLKLAPNPALSISAPVPLSNGSASSTSLTISKSKPSSDGIQRILDTATDEGLVILQSPMVGYFRRSRTIKGKRAPPSCKEKQEVKEGQVLCYVEQLGGEIPIESDVSEPVGYGDALIAILPSFPGIKKLQ</sequence>
<reference evidence="1 2" key="1">
    <citation type="journal article" date="2024" name="Plant Biotechnol. J.">
        <title>Dendrobium thyrsiflorum genome and its molecular insights into genes involved in important horticultural traits.</title>
        <authorList>
            <person name="Chen B."/>
            <person name="Wang J.Y."/>
            <person name="Zheng P.J."/>
            <person name="Li K.L."/>
            <person name="Liang Y.M."/>
            <person name="Chen X.F."/>
            <person name="Zhang C."/>
            <person name="Zhao X."/>
            <person name="He X."/>
            <person name="Zhang G.Q."/>
            <person name="Liu Z.J."/>
            <person name="Xu Q."/>
        </authorList>
    </citation>
    <scope>NUCLEOTIDE SEQUENCE [LARGE SCALE GENOMIC DNA]</scope>
    <source>
        <strain evidence="1">GZMU011</strain>
    </source>
</reference>